<evidence type="ECO:0000313" key="3">
    <source>
        <dbReference type="EMBL" id="CAF9922513.1"/>
    </source>
</evidence>
<evidence type="ECO:0000256" key="1">
    <source>
        <dbReference type="SAM" id="MobiDB-lite"/>
    </source>
</evidence>
<evidence type="ECO:0000259" key="2">
    <source>
        <dbReference type="PROSITE" id="PS00028"/>
    </source>
</evidence>
<feature type="domain" description="C2H2-type" evidence="2">
    <location>
        <begin position="289"/>
        <end position="310"/>
    </location>
</feature>
<dbReference type="Proteomes" id="UP000664169">
    <property type="component" value="Unassembled WGS sequence"/>
</dbReference>
<dbReference type="AlphaFoldDB" id="A0A8H3FIF0"/>
<name>A0A8H3FIF0_9LECA</name>
<dbReference type="InterPro" id="IPR013087">
    <property type="entry name" value="Znf_C2H2_type"/>
</dbReference>
<dbReference type="EMBL" id="CAJPDQ010000018">
    <property type="protein sequence ID" value="CAF9922513.1"/>
    <property type="molecule type" value="Genomic_DNA"/>
</dbReference>
<reference evidence="3" key="1">
    <citation type="submission" date="2021-03" db="EMBL/GenBank/DDBJ databases">
        <authorList>
            <person name="Tagirdzhanova G."/>
        </authorList>
    </citation>
    <scope>NUCLEOTIDE SEQUENCE</scope>
</reference>
<feature type="compositionally biased region" description="Basic residues" evidence="1">
    <location>
        <begin position="240"/>
        <end position="257"/>
    </location>
</feature>
<proteinExistence type="predicted"/>
<keyword evidence="4" id="KW-1185">Reference proteome</keyword>
<dbReference type="Gene3D" id="3.30.160.60">
    <property type="entry name" value="Classic Zinc Finger"/>
    <property type="match status" value="1"/>
</dbReference>
<comment type="caution">
    <text evidence="3">The sequence shown here is derived from an EMBL/GenBank/DDBJ whole genome shotgun (WGS) entry which is preliminary data.</text>
</comment>
<dbReference type="InterPro" id="IPR039970">
    <property type="entry name" value="TF_Grauzone"/>
</dbReference>
<protein>
    <recommendedName>
        <fullName evidence="2">C2H2-type domain-containing protein</fullName>
    </recommendedName>
</protein>
<dbReference type="PROSITE" id="PS00028">
    <property type="entry name" value="ZINC_FINGER_C2H2_1"/>
    <property type="match status" value="1"/>
</dbReference>
<gene>
    <name evidence="3" type="ORF">GOMPHAMPRED_002589</name>
</gene>
<dbReference type="SMART" id="SM00355">
    <property type="entry name" value="ZnF_C2H2"/>
    <property type="match status" value="3"/>
</dbReference>
<organism evidence="3 4">
    <name type="scientific">Gomphillus americanus</name>
    <dbReference type="NCBI Taxonomy" id="1940652"/>
    <lineage>
        <taxon>Eukaryota</taxon>
        <taxon>Fungi</taxon>
        <taxon>Dikarya</taxon>
        <taxon>Ascomycota</taxon>
        <taxon>Pezizomycotina</taxon>
        <taxon>Lecanoromycetes</taxon>
        <taxon>OSLEUM clade</taxon>
        <taxon>Ostropomycetidae</taxon>
        <taxon>Ostropales</taxon>
        <taxon>Graphidaceae</taxon>
        <taxon>Gomphilloideae</taxon>
        <taxon>Gomphillus</taxon>
    </lineage>
</organism>
<feature type="compositionally biased region" description="Basic and acidic residues" evidence="1">
    <location>
        <begin position="213"/>
        <end position="223"/>
    </location>
</feature>
<dbReference type="OrthoDB" id="5388486at2759"/>
<evidence type="ECO:0000313" key="4">
    <source>
        <dbReference type="Proteomes" id="UP000664169"/>
    </source>
</evidence>
<dbReference type="PANTHER" id="PTHR23225:SF2">
    <property type="entry name" value="AT09679P-RELATED"/>
    <property type="match status" value="1"/>
</dbReference>
<dbReference type="GO" id="GO:0003700">
    <property type="term" value="F:DNA-binding transcription factor activity"/>
    <property type="evidence" value="ECO:0007669"/>
    <property type="project" value="InterPro"/>
</dbReference>
<feature type="region of interest" description="Disordered" evidence="1">
    <location>
        <begin position="204"/>
        <end position="262"/>
    </location>
</feature>
<sequence>MASYDLAKFALKNYNIKNEPMPYLYRPDSTTYPTEYSEGNLQNTVTLSAVCKENGQCHSDSSRGMTSPLFSWRQGTPEISSYDFAWNRPQTSGMASPLSSHAECSLIEDASNVFSPYIPSTFESTDYTNPNSFPGSPSETWINVDDFGFDESQYSYTAPYSNGSSAALLNITPYPKSQQDLHLGLTLPSQDLLLFDENTGVRKRKRRSLETYPKQERKYHDHFTEDDDDAGSDYTPQSSKKSKSRSALKPTRGKGRRSSIYNLSTSHIRHKTELDQYVAENASQGSIPCPQCEEYVPNKTALVRHVASAHTRLFTCIFSIYGCTSTFGSKNEWKRHVATKHLRTAYWRCHLGRCAPMNPDDQPKDFNRKDLFMQHIRRMHAPSHARDKKEMNASVDDIAKSCYHHVRDPPPQSICGYCCAMGKEEDFSGANAWEYRMEHVGKHLESPGAESKPCVVDKVLEDWLIKEGLIVDNGEGGLILGSLLEDTKGRGR</sequence>
<accession>A0A8H3FIF0</accession>
<dbReference type="PANTHER" id="PTHR23225">
    <property type="entry name" value="ZINC FINGER PROTEIN"/>
    <property type="match status" value="1"/>
</dbReference>